<name>A0A193QMM8_SODGM</name>
<dbReference type="BioCyc" id="SGLO343509:SGP1_RS24965-MONOMER"/>
<reference evidence="1 2" key="1">
    <citation type="submission" date="2015-05" db="EMBL/GenBank/DDBJ databases">
        <authorList>
            <person name="Goodhead I."/>
        </authorList>
    </citation>
    <scope>NUCLEOTIDE SEQUENCE [LARGE SCALE GENOMIC DNA]</scope>
    <source>
        <strain evidence="2">morsitans</strain>
    </source>
</reference>
<dbReference type="OrthoDB" id="9798929at2"/>
<dbReference type="RefSeq" id="WP_050747851.1">
    <property type="nucleotide sequence ID" value="NC_007712.1"/>
</dbReference>
<accession>A0A193QMM8</accession>
<dbReference type="EMBL" id="LN854557">
    <property type="protein sequence ID" value="CRL46412.1"/>
    <property type="molecule type" value="Genomic_DNA"/>
</dbReference>
<organism evidence="1 2">
    <name type="scientific">Sodalis glossinidius (strain morsitans)</name>
    <dbReference type="NCBI Taxonomy" id="343509"/>
    <lineage>
        <taxon>Bacteria</taxon>
        <taxon>Pseudomonadati</taxon>
        <taxon>Pseudomonadota</taxon>
        <taxon>Gammaproteobacteria</taxon>
        <taxon>Enterobacterales</taxon>
        <taxon>Bruguierivoracaceae</taxon>
        <taxon>Sodalis</taxon>
    </lineage>
</organism>
<protein>
    <submittedName>
        <fullName evidence="1">Uncharacterized protein</fullName>
    </submittedName>
</protein>
<dbReference type="AlphaFoldDB" id="A0A193QMM8"/>
<gene>
    <name evidence="1" type="ORF">SGGMMB4_05034</name>
</gene>
<evidence type="ECO:0000313" key="2">
    <source>
        <dbReference type="Proteomes" id="UP000245838"/>
    </source>
</evidence>
<evidence type="ECO:0000313" key="1">
    <source>
        <dbReference type="EMBL" id="CRL46412.1"/>
    </source>
</evidence>
<sequence>MNNLVLIPKYETYQISGVEWLGDILGSWNLLTNKYIFKLKKILVGKKSDEYELLSLTLRGIIKRDMDNPESKLPAEFNTYQKVKRGNFFL</sequence>
<proteinExistence type="predicted"/>
<dbReference type="Proteomes" id="UP000245838">
    <property type="component" value="Chromosome sggmmb4_Chromosome"/>
</dbReference>
<dbReference type="REBASE" id="157801">
    <property type="entry name" value="S.SglB4ORF5031P"/>
</dbReference>